<reference evidence="5 6" key="1">
    <citation type="submission" date="2018-06" db="EMBL/GenBank/DDBJ databases">
        <title>Genomic Encyclopedia of Type Strains, Phase IV (KMG-IV): sequencing the most valuable type-strain genomes for metagenomic binning, comparative biology and taxonomic classification.</title>
        <authorList>
            <person name="Goeker M."/>
        </authorList>
    </citation>
    <scope>NUCLEOTIDE SEQUENCE [LARGE SCALE GENOMIC DNA]</scope>
    <source>
        <strain evidence="5 6">DSM 18048</strain>
    </source>
</reference>
<evidence type="ECO:0000256" key="3">
    <source>
        <dbReference type="RuleBase" id="RU004514"/>
    </source>
</evidence>
<dbReference type="InterPro" id="IPR011078">
    <property type="entry name" value="PyrdxlP_homeostasis"/>
</dbReference>
<comment type="similarity">
    <text evidence="3">Belongs to the pyridoxal phosphate-binding protein YggS/PROSC family.</text>
</comment>
<evidence type="ECO:0000256" key="1">
    <source>
        <dbReference type="ARBA" id="ARBA00022898"/>
    </source>
</evidence>
<dbReference type="PANTHER" id="PTHR10146:SF14">
    <property type="entry name" value="PYRIDOXAL PHOSPHATE HOMEOSTASIS PROTEIN"/>
    <property type="match status" value="1"/>
</dbReference>
<dbReference type="PROSITE" id="PS01211">
    <property type="entry name" value="UPF0001"/>
    <property type="match status" value="1"/>
</dbReference>
<evidence type="ECO:0000313" key="6">
    <source>
        <dbReference type="Proteomes" id="UP000248326"/>
    </source>
</evidence>
<dbReference type="NCBIfam" id="TIGR00044">
    <property type="entry name" value="YggS family pyridoxal phosphate-dependent enzyme"/>
    <property type="match status" value="1"/>
</dbReference>
<dbReference type="Proteomes" id="UP000248326">
    <property type="component" value="Unassembled WGS sequence"/>
</dbReference>
<gene>
    <name evidence="5" type="ORF">DES52_10145</name>
</gene>
<feature type="modified residue" description="N6-(pyridoxal phosphate)lysine" evidence="2">
    <location>
        <position position="31"/>
    </location>
</feature>
<dbReference type="InterPro" id="IPR029066">
    <property type="entry name" value="PLP-binding_barrel"/>
</dbReference>
<evidence type="ECO:0000256" key="2">
    <source>
        <dbReference type="PIRSR" id="PIRSR004848-1"/>
    </source>
</evidence>
<dbReference type="CDD" id="cd00635">
    <property type="entry name" value="PLPDE_III_YBL036c_like"/>
    <property type="match status" value="1"/>
</dbReference>
<dbReference type="PIRSF" id="PIRSF004848">
    <property type="entry name" value="YBL036c_PLPDEIII"/>
    <property type="match status" value="1"/>
</dbReference>
<dbReference type="InterPro" id="IPR001608">
    <property type="entry name" value="Ala_racemase_N"/>
</dbReference>
<proteinExistence type="inferred from homology"/>
<dbReference type="SUPFAM" id="SSF51419">
    <property type="entry name" value="PLP-binding barrel"/>
    <property type="match status" value="1"/>
</dbReference>
<feature type="domain" description="Alanine racemase N-terminal" evidence="4">
    <location>
        <begin position="23"/>
        <end position="208"/>
    </location>
</feature>
<comment type="cofactor">
    <cofactor evidence="2">
        <name>pyridoxal 5'-phosphate</name>
        <dbReference type="ChEBI" id="CHEBI:597326"/>
    </cofactor>
</comment>
<dbReference type="OrthoDB" id="9804072at2"/>
<dbReference type="PANTHER" id="PTHR10146">
    <property type="entry name" value="PROLINE SYNTHETASE CO-TRANSCRIBED BACTERIAL HOMOLOG PROTEIN"/>
    <property type="match status" value="1"/>
</dbReference>
<accession>A0A318SBR7</accession>
<dbReference type="Pfam" id="PF01168">
    <property type="entry name" value="Ala_racemase_N"/>
    <property type="match status" value="1"/>
</dbReference>
<evidence type="ECO:0000313" key="5">
    <source>
        <dbReference type="EMBL" id="PYE56241.1"/>
    </source>
</evidence>
<comment type="caution">
    <text evidence="5">The sequence shown here is derived from an EMBL/GenBank/DDBJ whole genome shotgun (WGS) entry which is preliminary data.</text>
</comment>
<protein>
    <recommendedName>
        <fullName evidence="4">Alanine racemase N-terminal domain-containing protein</fullName>
    </recommendedName>
</protein>
<dbReference type="RefSeq" id="WP_110884768.1">
    <property type="nucleotide sequence ID" value="NZ_QJSX01000001.1"/>
</dbReference>
<keyword evidence="1 2" id="KW-0663">Pyridoxal phosphate</keyword>
<sequence>MSLPEVLSRIREAELVAERPSESVRLVAVTKGRTPDEIRAHVLAHGEFALAENRGQELRDKRVELPNVEWHFIGTLQTNKLKYLRGVTLIHTLTRADHAAELARLAESWGSAPDVLLQLHNGEPQKHGVQLSEASSLYHQVSLMGLRVRGVMIMAPEGDPEGADRTFADAERLAGDLGLSELSMGMSDDFPLAIRHGATLVRVGRALFS</sequence>
<dbReference type="GO" id="GO:0030170">
    <property type="term" value="F:pyridoxal phosphate binding"/>
    <property type="evidence" value="ECO:0007669"/>
    <property type="project" value="InterPro"/>
</dbReference>
<evidence type="ECO:0000259" key="4">
    <source>
        <dbReference type="Pfam" id="PF01168"/>
    </source>
</evidence>
<name>A0A318SBR7_9DEIO</name>
<keyword evidence="6" id="KW-1185">Reference proteome</keyword>
<dbReference type="EMBL" id="QJSX01000001">
    <property type="protein sequence ID" value="PYE56241.1"/>
    <property type="molecule type" value="Genomic_DNA"/>
</dbReference>
<dbReference type="Gene3D" id="3.20.20.10">
    <property type="entry name" value="Alanine racemase"/>
    <property type="match status" value="1"/>
</dbReference>
<dbReference type="AlphaFoldDB" id="A0A318SBR7"/>
<organism evidence="5 6">
    <name type="scientific">Deinococcus yavapaiensis KR-236</name>
    <dbReference type="NCBI Taxonomy" id="694435"/>
    <lineage>
        <taxon>Bacteria</taxon>
        <taxon>Thermotogati</taxon>
        <taxon>Deinococcota</taxon>
        <taxon>Deinococci</taxon>
        <taxon>Deinococcales</taxon>
        <taxon>Deinococcaceae</taxon>
        <taxon>Deinococcus</taxon>
    </lineage>
</organism>